<dbReference type="PATRIC" id="fig|701521.8.peg.494"/>
<evidence type="ECO:0000259" key="2">
    <source>
        <dbReference type="Pfam" id="PF01205"/>
    </source>
</evidence>
<evidence type="ECO:0000256" key="1">
    <source>
        <dbReference type="ARBA" id="ARBA00007665"/>
    </source>
</evidence>
<name>G8PBZ8_PEDCP</name>
<sequence>MSKNSITVIKNVQIEQTIKKSRFICRLIPVETETAAKKLLEEITKKESKANHNCYAYILGNDSNIQRASDDGEPSGTAGVPMLEVLKKEELTNVLAIVTRYFGGIKLGAGGLIRAYGSSVSLAVSDASLARLVLQQIMLVTIDYKNIDTLNYFLQQQNLTTLNSQYSTQVTLSVPILKDNILNFKEQLTGLLNGNVSFKNGPEQIIPIQI</sequence>
<dbReference type="Gene3D" id="3.30.230.30">
    <property type="entry name" value="Impact, N-terminal domain"/>
    <property type="match status" value="1"/>
</dbReference>
<keyword evidence="5" id="KW-1185">Reference proteome</keyword>
<dbReference type="Proteomes" id="UP000005444">
    <property type="component" value="Chromosome"/>
</dbReference>
<dbReference type="InterPro" id="IPR036956">
    <property type="entry name" value="Impact_N_sf"/>
</dbReference>
<dbReference type="InterPro" id="IPR015796">
    <property type="entry name" value="Impact_YigZ-like"/>
</dbReference>
<dbReference type="RefSeq" id="WP_014215014.1">
    <property type="nucleotide sequence ID" value="NC_016605.1"/>
</dbReference>
<dbReference type="InterPro" id="IPR035647">
    <property type="entry name" value="EFG_III/V"/>
</dbReference>
<accession>G8PBZ8</accession>
<comment type="similarity">
    <text evidence="1">Belongs to the IMPACT family.</text>
</comment>
<dbReference type="PROSITE" id="PS00910">
    <property type="entry name" value="UPF0029"/>
    <property type="match status" value="1"/>
</dbReference>
<dbReference type="InterPro" id="IPR020569">
    <property type="entry name" value="UPF0029_Impact_CS"/>
</dbReference>
<evidence type="ECO:0000313" key="4">
    <source>
        <dbReference type="EMBL" id="AEV94817.1"/>
    </source>
</evidence>
<dbReference type="NCBIfam" id="TIGR00257">
    <property type="entry name" value="IMPACT_YIGZ"/>
    <property type="match status" value="1"/>
</dbReference>
<reference evidence="4 5" key="1">
    <citation type="journal article" date="2012" name="J. Bacteriol.">
        <title>Complete Genome Sequence of the Beer Spoilage Organism Pediococcus claussenii ATCC BAA-344T.</title>
        <authorList>
            <person name="Pittet V."/>
            <person name="Abegunde T."/>
            <person name="Marfleet T."/>
            <person name="Haakensen M."/>
            <person name="Morrow K."/>
            <person name="Jayaprakash T."/>
            <person name="Schroeder K."/>
            <person name="Trost B."/>
            <person name="Byrns S."/>
            <person name="Bergsveinson J."/>
            <person name="Kusalik A."/>
            <person name="Ziola B."/>
        </authorList>
    </citation>
    <scope>NUCLEOTIDE SEQUENCE [LARGE SCALE GENOMIC DNA]</scope>
    <source>
        <strain evidence="4 5">ATCC BAA-344</strain>
    </source>
</reference>
<dbReference type="PANTHER" id="PTHR16301">
    <property type="entry name" value="IMPACT-RELATED"/>
    <property type="match status" value="1"/>
</dbReference>
<dbReference type="InterPro" id="IPR015269">
    <property type="entry name" value="UPF0029_Impact_C"/>
</dbReference>
<evidence type="ECO:0000259" key="3">
    <source>
        <dbReference type="Pfam" id="PF09186"/>
    </source>
</evidence>
<dbReference type="eggNOG" id="COG1739">
    <property type="taxonomic scope" value="Bacteria"/>
</dbReference>
<dbReference type="EMBL" id="CP003137">
    <property type="protein sequence ID" value="AEV94817.1"/>
    <property type="molecule type" value="Genomic_DNA"/>
</dbReference>
<dbReference type="AlphaFoldDB" id="G8PBZ8"/>
<dbReference type="HOGENOM" id="CLU_083552_2_1_9"/>
<dbReference type="GO" id="GO:0006446">
    <property type="term" value="P:regulation of translational initiation"/>
    <property type="evidence" value="ECO:0007669"/>
    <property type="project" value="TreeGrafter"/>
</dbReference>
<feature type="domain" description="UPF0029" evidence="3">
    <location>
        <begin position="140"/>
        <end position="194"/>
    </location>
</feature>
<proteinExistence type="inferred from homology"/>
<gene>
    <name evidence="4" type="ordered locus">PECL_516</name>
</gene>
<dbReference type="InterPro" id="IPR023582">
    <property type="entry name" value="Impact"/>
</dbReference>
<dbReference type="Pfam" id="PF01205">
    <property type="entry name" value="Impact_N"/>
    <property type="match status" value="1"/>
</dbReference>
<dbReference type="Pfam" id="PF09186">
    <property type="entry name" value="DUF1949"/>
    <property type="match status" value="1"/>
</dbReference>
<dbReference type="Gene3D" id="3.30.70.240">
    <property type="match status" value="1"/>
</dbReference>
<dbReference type="KEGG" id="pce:PECL_516"/>
<evidence type="ECO:0008006" key="6">
    <source>
        <dbReference type="Google" id="ProtNLM"/>
    </source>
</evidence>
<protein>
    <recommendedName>
        <fullName evidence="6">YigZ family protein</fullName>
    </recommendedName>
</protein>
<dbReference type="InterPro" id="IPR001498">
    <property type="entry name" value="Impact_N"/>
</dbReference>
<evidence type="ECO:0000313" key="5">
    <source>
        <dbReference type="Proteomes" id="UP000005444"/>
    </source>
</evidence>
<organism evidence="4 5">
    <name type="scientific">Pediococcus claussenii (strain ATCC BAA-344 / DSM 14800 / JCM 18046 / KCTC 3811 / LMG 21948 / P06)</name>
    <dbReference type="NCBI Taxonomy" id="701521"/>
    <lineage>
        <taxon>Bacteria</taxon>
        <taxon>Bacillati</taxon>
        <taxon>Bacillota</taxon>
        <taxon>Bacilli</taxon>
        <taxon>Lactobacillales</taxon>
        <taxon>Lactobacillaceae</taxon>
        <taxon>Pediococcus</taxon>
    </lineage>
</organism>
<dbReference type="SUPFAM" id="SSF54980">
    <property type="entry name" value="EF-G C-terminal domain-like"/>
    <property type="match status" value="1"/>
</dbReference>
<dbReference type="GO" id="GO:0005737">
    <property type="term" value="C:cytoplasm"/>
    <property type="evidence" value="ECO:0007669"/>
    <property type="project" value="TreeGrafter"/>
</dbReference>
<dbReference type="PANTHER" id="PTHR16301:SF20">
    <property type="entry name" value="IMPACT FAMILY MEMBER YIGZ"/>
    <property type="match status" value="1"/>
</dbReference>
<dbReference type="STRING" id="701521.PECL_516"/>
<dbReference type="InterPro" id="IPR020568">
    <property type="entry name" value="Ribosomal_Su5_D2-typ_SF"/>
</dbReference>
<dbReference type="SUPFAM" id="SSF54211">
    <property type="entry name" value="Ribosomal protein S5 domain 2-like"/>
    <property type="match status" value="1"/>
</dbReference>
<feature type="domain" description="Impact N-terminal" evidence="2">
    <location>
        <begin position="19"/>
        <end position="123"/>
    </location>
</feature>